<dbReference type="PANTHER" id="PTHR39463:SF1">
    <property type="entry name" value="MEDUSA"/>
    <property type="match status" value="1"/>
</dbReference>
<feature type="region of interest" description="Disordered" evidence="1">
    <location>
        <begin position="478"/>
        <end position="638"/>
    </location>
</feature>
<feature type="compositionally biased region" description="Polar residues" evidence="1">
    <location>
        <begin position="1026"/>
        <end position="1042"/>
    </location>
</feature>
<feature type="compositionally biased region" description="Polar residues" evidence="1">
    <location>
        <begin position="132"/>
        <end position="146"/>
    </location>
</feature>
<feature type="region of interest" description="Disordered" evidence="1">
    <location>
        <begin position="912"/>
        <end position="1064"/>
    </location>
</feature>
<organism evidence="3 4">
    <name type="scientific">Saitoella complicata (strain BCRC 22490 / CBS 7301 / JCM 7358 / NBRC 10748 / NRRL Y-17804)</name>
    <dbReference type="NCBI Taxonomy" id="698492"/>
    <lineage>
        <taxon>Eukaryota</taxon>
        <taxon>Fungi</taxon>
        <taxon>Dikarya</taxon>
        <taxon>Ascomycota</taxon>
        <taxon>Taphrinomycotina</taxon>
        <taxon>Taphrinomycotina incertae sedis</taxon>
        <taxon>Saitoella</taxon>
    </lineage>
</organism>
<feature type="compositionally biased region" description="Low complexity" evidence="1">
    <location>
        <begin position="976"/>
        <end position="989"/>
    </location>
</feature>
<dbReference type="PANTHER" id="PTHR39463">
    <property type="entry name" value="MEDUSA"/>
    <property type="match status" value="1"/>
</dbReference>
<dbReference type="STRING" id="698492.A0A0E9N9I7"/>
<dbReference type="GO" id="GO:0005634">
    <property type="term" value="C:nucleus"/>
    <property type="evidence" value="ECO:0007669"/>
    <property type="project" value="TreeGrafter"/>
</dbReference>
<sequence length="1248" mass="136447">MTPDRARNVLLPSTWHFLRFFVETDRKKSDTTTPSASPSRRKSHRHNPPTASALSRTTWPSAHAYAVAYIPATRNTKPYRKPTINRSAHPVSNFFSSNQPPFQGFEISVDPAEAKVSRQLHRYIRVRASGCHQPSSPPNETESRQFSPALRPRRYPSKDIASLTLPCSEQIGRPVAVSTVPTQPPPPRSKPVATTDGRAHVASPELSHQCLPSHRTVDIDQRRLPIEGENVRTTDCLVLHTPLRLLPVRPNDNLAVICLRRGRAVIESLSQPLEPSNRAFNWLYGCCDNAYISVEHRRYAFIRFVYAQGHLIRLITNIHGTVYPPSPQHPPQSGYYQQPPPPQLGYGQNPYPPPSYSHAPPQQQHQPMPASQPAPELDALPIVLGFSPHYGPPGSHCQVFLSAFSSNSVFNIVFGNHRCETTFESRGPKGNTLICTVPHQDQTGWSASRVPVKLEAYSDGGLMGETHVGEWMYWSHAGQNHSPGPNPSHNQGMNAPPPPMSQGGYVPQPSNSHVRKRSSPDDHDSHHSPHKRPISTPAYNMQGPPGYHQPPAPYPDARPVSGNPGGNPASYTYGSFDQPQGQYGGAYGQDTAPRNPNPYQSGPPPPASAPAPGPPPFAGNELAAPPSNSGAAWSSSSPVPPNGMNYYPQAAYSQAPMHPLQRPPPPPMPQFSNGLNPGMDPFGGQGGGEDEPAPVLFRTSTLSSKGQMPLSASTASALPPPPAPGANSNNPTDPNAPGWVYQGNKATLKIIGELDDMGSNWLPEEWATRRRLVQFWRQQKGNTINCTFRPVLPANRVPNSICVSCIWWEEKQDCFVTSVDCIYLLEALVGVRFTVEEKNRIRRNLEGFRPLTVSKTKPESEEFFKLIMGFPNPKPRNIEKDVKVFPWRILGGALKKIIGKYTIQSASYEGQEGVTPAPQQATPPAAYNNSQHGPPAPPQQQPFDGQPQYQPGPSPNMQQQHGSAPQSSQAGDNDSAHSVHSGHKSSSTSRPQSQAHYSPQQARQPPPKLQLEMPPPSNNAPPAVQPSASTLPHPQPSGQGNQLPVPGGNMSTLPSPNTYRLPFPAPIGAPGAARGSFDFSEFFSQSPATANPHGQGLGMSGMPPPTSASENDGTSNVRDDGVYTCFGFAIDSYFGGEADRMAKTRRSSDNTWTKILLRWFGSGFICYASIFRITIFNEHKSLFHTAATDSELLQEKKPSILNERQMKGIVMIPGRSQGFMVSSKTSKLAPRCKIYSHPYYSPTPHFLY</sequence>
<reference evidence="3 4" key="2">
    <citation type="journal article" date="2014" name="J. Gen. Appl. Microbiol.">
        <title>The early diverging ascomycetous budding yeast Saitoella complicata has three histone deacetylases belonging to the Clr6, Hos2, and Rpd3 lineages.</title>
        <authorList>
            <person name="Nishida H."/>
            <person name="Matsumoto T."/>
            <person name="Kondo S."/>
            <person name="Hamamoto M."/>
            <person name="Yoshikawa H."/>
        </authorList>
    </citation>
    <scope>NUCLEOTIDE SEQUENCE [LARGE SCALE GENOMIC DNA]</scope>
    <source>
        <strain evidence="3 4">NRRL Y-17804</strain>
    </source>
</reference>
<evidence type="ECO:0000313" key="3">
    <source>
        <dbReference type="EMBL" id="GAO46075.1"/>
    </source>
</evidence>
<feature type="region of interest" description="Disordered" evidence="1">
    <location>
        <begin position="176"/>
        <end position="197"/>
    </location>
</feature>
<feature type="compositionally biased region" description="Polar residues" evidence="1">
    <location>
        <begin position="990"/>
        <end position="1003"/>
    </location>
</feature>
<reference evidence="3 4" key="3">
    <citation type="journal article" date="2015" name="Genome Announc.">
        <title>Draft Genome Sequence of the Archiascomycetous Yeast Saitoella complicata.</title>
        <authorList>
            <person name="Yamauchi K."/>
            <person name="Kondo S."/>
            <person name="Hamamoto M."/>
            <person name="Takahashi Y."/>
            <person name="Ogura Y."/>
            <person name="Hayashi T."/>
            <person name="Nishida H."/>
        </authorList>
    </citation>
    <scope>NUCLEOTIDE SEQUENCE [LARGE SCALE GENOMIC DNA]</scope>
    <source>
        <strain evidence="3 4">NRRL Y-17804</strain>
    </source>
</reference>
<feature type="region of interest" description="Disordered" evidence="1">
    <location>
        <begin position="655"/>
        <end position="738"/>
    </location>
</feature>
<feature type="compositionally biased region" description="Polar residues" evidence="1">
    <location>
        <begin position="1049"/>
        <end position="1058"/>
    </location>
</feature>
<evidence type="ECO:0000313" key="4">
    <source>
        <dbReference type="Proteomes" id="UP000033140"/>
    </source>
</evidence>
<feature type="compositionally biased region" description="Pro residues" evidence="1">
    <location>
        <begin position="1004"/>
        <end position="1019"/>
    </location>
</feature>
<feature type="region of interest" description="Disordered" evidence="1">
    <location>
        <begin position="1083"/>
        <end position="1116"/>
    </location>
</feature>
<evidence type="ECO:0000259" key="2">
    <source>
        <dbReference type="Pfam" id="PF23305"/>
    </source>
</evidence>
<protein>
    <recommendedName>
        <fullName evidence="2">DUF7082 domain-containing protein</fullName>
    </recommendedName>
</protein>
<keyword evidence="4" id="KW-1185">Reference proteome</keyword>
<accession>A0A0E9N9I7</accession>
<feature type="compositionally biased region" description="Pro residues" evidence="1">
    <location>
        <begin position="601"/>
        <end position="617"/>
    </location>
</feature>
<dbReference type="Pfam" id="PF23305">
    <property type="entry name" value="DUF7082"/>
    <property type="match status" value="1"/>
</dbReference>
<feature type="compositionally biased region" description="Low complexity" evidence="1">
    <location>
        <begin position="915"/>
        <end position="926"/>
    </location>
</feature>
<feature type="compositionally biased region" description="Basic and acidic residues" evidence="1">
    <location>
        <begin position="518"/>
        <end position="527"/>
    </location>
</feature>
<feature type="compositionally biased region" description="Low complexity" evidence="1">
    <location>
        <begin position="618"/>
        <end position="637"/>
    </location>
</feature>
<gene>
    <name evidence="3" type="ORF">G7K_0318-t1</name>
</gene>
<feature type="compositionally biased region" description="Low complexity" evidence="1">
    <location>
        <begin position="356"/>
        <end position="374"/>
    </location>
</feature>
<dbReference type="EMBL" id="BACD03000002">
    <property type="protein sequence ID" value="GAO46075.1"/>
    <property type="molecule type" value="Genomic_DNA"/>
</dbReference>
<dbReference type="AlphaFoldDB" id="A0A0E9N9I7"/>
<feature type="compositionally biased region" description="Low complexity" evidence="1">
    <location>
        <begin position="941"/>
        <end position="951"/>
    </location>
</feature>
<reference evidence="3 4" key="1">
    <citation type="journal article" date="2011" name="J. Gen. Appl. Microbiol.">
        <title>Draft genome sequencing of the enigmatic yeast Saitoella complicata.</title>
        <authorList>
            <person name="Nishida H."/>
            <person name="Hamamoto M."/>
            <person name="Sugiyama J."/>
        </authorList>
    </citation>
    <scope>NUCLEOTIDE SEQUENCE [LARGE SCALE GENOMIC DNA]</scope>
    <source>
        <strain evidence="3 4">NRRL Y-17804</strain>
    </source>
</reference>
<feature type="compositionally biased region" description="Polar residues" evidence="1">
    <location>
        <begin position="1107"/>
        <end position="1116"/>
    </location>
</feature>
<proteinExistence type="predicted"/>
<feature type="compositionally biased region" description="Polar residues" evidence="1">
    <location>
        <begin position="478"/>
        <end position="493"/>
    </location>
</feature>
<feature type="compositionally biased region" description="Pro residues" evidence="1">
    <location>
        <begin position="547"/>
        <end position="556"/>
    </location>
</feature>
<feature type="domain" description="DUF7082" evidence="2">
    <location>
        <begin position="745"/>
        <end position="898"/>
    </location>
</feature>
<comment type="caution">
    <text evidence="3">The sequence shown here is derived from an EMBL/GenBank/DDBJ whole genome shotgun (WGS) entry which is preliminary data.</text>
</comment>
<evidence type="ECO:0000256" key="1">
    <source>
        <dbReference type="SAM" id="MobiDB-lite"/>
    </source>
</evidence>
<feature type="region of interest" description="Disordered" evidence="1">
    <location>
        <begin position="326"/>
        <end position="374"/>
    </location>
</feature>
<dbReference type="InterPro" id="IPR055509">
    <property type="entry name" value="DUF7082"/>
</dbReference>
<feature type="region of interest" description="Disordered" evidence="1">
    <location>
        <begin position="26"/>
        <end position="57"/>
    </location>
</feature>
<feature type="compositionally biased region" description="Polar residues" evidence="1">
    <location>
        <begin position="955"/>
        <end position="972"/>
    </location>
</feature>
<name>A0A0E9N9I7_SAICN</name>
<dbReference type="Proteomes" id="UP000033140">
    <property type="component" value="Unassembled WGS sequence"/>
</dbReference>
<feature type="region of interest" description="Disordered" evidence="1">
    <location>
        <begin position="129"/>
        <end position="155"/>
    </location>
</feature>